<accession>A0A0F8WYD7</accession>
<sequence length="36" mass="4274">MKSIKNESLNSDNWCVHFLYNGKHHRLGSELFISHM</sequence>
<protein>
    <submittedName>
        <fullName evidence="1">Uncharacterized protein</fullName>
    </submittedName>
</protein>
<feature type="non-terminal residue" evidence="1">
    <location>
        <position position="36"/>
    </location>
</feature>
<evidence type="ECO:0000313" key="1">
    <source>
        <dbReference type="EMBL" id="KKK61688.1"/>
    </source>
</evidence>
<dbReference type="EMBL" id="LAZR01062359">
    <property type="protein sequence ID" value="KKK61688.1"/>
    <property type="molecule type" value="Genomic_DNA"/>
</dbReference>
<dbReference type="AlphaFoldDB" id="A0A0F8WYD7"/>
<proteinExistence type="predicted"/>
<organism evidence="1">
    <name type="scientific">marine sediment metagenome</name>
    <dbReference type="NCBI Taxonomy" id="412755"/>
    <lineage>
        <taxon>unclassified sequences</taxon>
        <taxon>metagenomes</taxon>
        <taxon>ecological metagenomes</taxon>
    </lineage>
</organism>
<name>A0A0F8WYD7_9ZZZZ</name>
<gene>
    <name evidence="1" type="ORF">LCGC14_3011810</name>
</gene>
<comment type="caution">
    <text evidence="1">The sequence shown here is derived from an EMBL/GenBank/DDBJ whole genome shotgun (WGS) entry which is preliminary data.</text>
</comment>
<reference evidence="1" key="1">
    <citation type="journal article" date="2015" name="Nature">
        <title>Complex archaea that bridge the gap between prokaryotes and eukaryotes.</title>
        <authorList>
            <person name="Spang A."/>
            <person name="Saw J.H."/>
            <person name="Jorgensen S.L."/>
            <person name="Zaremba-Niedzwiedzka K."/>
            <person name="Martijn J."/>
            <person name="Lind A.E."/>
            <person name="van Eijk R."/>
            <person name="Schleper C."/>
            <person name="Guy L."/>
            <person name="Ettema T.J."/>
        </authorList>
    </citation>
    <scope>NUCLEOTIDE SEQUENCE</scope>
</reference>